<keyword evidence="3" id="KW-1185">Reference proteome</keyword>
<dbReference type="InterPro" id="IPR056695">
    <property type="entry name" value="DUF7793"/>
</dbReference>
<dbReference type="RefSeq" id="WP_264792897.1">
    <property type="nucleotide sequence ID" value="NZ_AP026867.1"/>
</dbReference>
<sequence>MEYHTKELTITVRPDDIIEIATNKNFKGEYSIEAVAENLATFEKAVDGKVRATLLHFPDHYVKKEVMKGYANSEISTAATALFAKSFASKLIGNLFLSLRKRLVQSRTIPPTKVFTDKKNAIEWLLKHIEAHKQQQS</sequence>
<name>A0A916DSA5_9BACT</name>
<reference evidence="2" key="1">
    <citation type="submission" date="2022-09" db="EMBL/GenBank/DDBJ databases">
        <title>Aureispira anguillicida sp. nov., isolated from Leptocephalus of Japanese eel Anguilla japonica.</title>
        <authorList>
            <person name="Yuasa K."/>
            <person name="Mekata T."/>
            <person name="Ikunari K."/>
        </authorList>
    </citation>
    <scope>NUCLEOTIDE SEQUENCE</scope>
    <source>
        <strain evidence="2">EL160426</strain>
    </source>
</reference>
<dbReference type="Gene3D" id="3.40.970.30">
    <property type="entry name" value="yp_829618.1 like domains"/>
    <property type="match status" value="1"/>
</dbReference>
<gene>
    <name evidence="2" type="ORF">AsAng_0024650</name>
</gene>
<protein>
    <recommendedName>
        <fullName evidence="1">DUF7793 domain-containing protein</fullName>
    </recommendedName>
</protein>
<dbReference type="EMBL" id="AP026867">
    <property type="protein sequence ID" value="BDS11751.1"/>
    <property type="molecule type" value="Genomic_DNA"/>
</dbReference>
<evidence type="ECO:0000259" key="1">
    <source>
        <dbReference type="Pfam" id="PF25056"/>
    </source>
</evidence>
<accession>A0A916DSA5</accession>
<proteinExistence type="predicted"/>
<evidence type="ECO:0000313" key="3">
    <source>
        <dbReference type="Proteomes" id="UP001060919"/>
    </source>
</evidence>
<dbReference type="KEGG" id="aup:AsAng_0024650"/>
<organism evidence="2 3">
    <name type="scientific">Aureispira anguillae</name>
    <dbReference type="NCBI Taxonomy" id="2864201"/>
    <lineage>
        <taxon>Bacteria</taxon>
        <taxon>Pseudomonadati</taxon>
        <taxon>Bacteroidota</taxon>
        <taxon>Saprospiria</taxon>
        <taxon>Saprospirales</taxon>
        <taxon>Saprospiraceae</taxon>
        <taxon>Aureispira</taxon>
    </lineage>
</organism>
<feature type="domain" description="DUF7793" evidence="1">
    <location>
        <begin position="64"/>
        <end position="127"/>
    </location>
</feature>
<dbReference type="Proteomes" id="UP001060919">
    <property type="component" value="Chromosome"/>
</dbReference>
<dbReference type="AlphaFoldDB" id="A0A916DSA5"/>
<evidence type="ECO:0000313" key="2">
    <source>
        <dbReference type="EMBL" id="BDS11751.1"/>
    </source>
</evidence>
<dbReference type="Pfam" id="PF25056">
    <property type="entry name" value="DUF7793"/>
    <property type="match status" value="1"/>
</dbReference>